<dbReference type="AlphaFoldDB" id="A0A7C6E9I3"/>
<organism evidence="9">
    <name type="scientific">Desulfurella acetivorans</name>
    <dbReference type="NCBI Taxonomy" id="33002"/>
    <lineage>
        <taxon>Bacteria</taxon>
        <taxon>Pseudomonadati</taxon>
        <taxon>Campylobacterota</taxon>
        <taxon>Desulfurellia</taxon>
        <taxon>Desulfurellales</taxon>
        <taxon>Desulfurellaceae</taxon>
        <taxon>Desulfurella</taxon>
    </lineage>
</organism>
<dbReference type="GO" id="GO:0000166">
    <property type="term" value="F:nucleotide binding"/>
    <property type="evidence" value="ECO:0007669"/>
    <property type="project" value="UniProtKB-KW"/>
</dbReference>
<keyword evidence="8" id="KW-0694">RNA-binding</keyword>
<evidence type="ECO:0000313" key="9">
    <source>
        <dbReference type="EMBL" id="HHS49448.1"/>
    </source>
</evidence>
<evidence type="ECO:0008006" key="10">
    <source>
        <dbReference type="Google" id="ProtNLM"/>
    </source>
</evidence>
<evidence type="ECO:0000256" key="7">
    <source>
        <dbReference type="ARBA" id="ARBA00022842"/>
    </source>
</evidence>
<dbReference type="EMBL" id="DRZX01000303">
    <property type="protein sequence ID" value="HHS49448.1"/>
    <property type="molecule type" value="Genomic_DNA"/>
</dbReference>
<dbReference type="PANTHER" id="PTHR47788:SF1">
    <property type="entry name" value="A-ADDING TRNA NUCLEOTIDYLTRANSFERASE"/>
    <property type="match status" value="1"/>
</dbReference>
<sequence length="122" mass="14208">MFGITDDKMEKIYQQMLQINVFLSRKRSKSEIYFFLKPMLLEAQIAAFAITKSHFVKDALISYIRDLQSIKPFVSGKDLIELGLIPSVEFGKILKNCFKKQIEGDFTNKQEAIDYVKNKYLN</sequence>
<keyword evidence="3" id="KW-0819">tRNA processing</keyword>
<accession>A0A7C6E9I3</accession>
<reference evidence="9" key="1">
    <citation type="journal article" date="2020" name="mSystems">
        <title>Genome- and Community-Level Interaction Insights into Carbon Utilization and Element Cycling Functions of Hydrothermarchaeota in Hydrothermal Sediment.</title>
        <authorList>
            <person name="Zhou Z."/>
            <person name="Liu Y."/>
            <person name="Xu W."/>
            <person name="Pan J."/>
            <person name="Luo Z.H."/>
            <person name="Li M."/>
        </authorList>
    </citation>
    <scope>NUCLEOTIDE SEQUENCE [LARGE SCALE GENOMIC DNA]</scope>
    <source>
        <strain evidence="9">SpSt-1135</strain>
    </source>
</reference>
<keyword evidence="6" id="KW-0547">Nucleotide-binding</keyword>
<evidence type="ECO:0000256" key="4">
    <source>
        <dbReference type="ARBA" id="ARBA00022695"/>
    </source>
</evidence>
<evidence type="ECO:0000256" key="3">
    <source>
        <dbReference type="ARBA" id="ARBA00022694"/>
    </source>
</evidence>
<evidence type="ECO:0000256" key="8">
    <source>
        <dbReference type="ARBA" id="ARBA00022884"/>
    </source>
</evidence>
<keyword evidence="4" id="KW-0548">Nucleotidyltransferase</keyword>
<dbReference type="GO" id="GO:0016779">
    <property type="term" value="F:nucleotidyltransferase activity"/>
    <property type="evidence" value="ECO:0007669"/>
    <property type="project" value="UniProtKB-KW"/>
</dbReference>
<gene>
    <name evidence="9" type="ORF">ENM99_06420</name>
</gene>
<protein>
    <recommendedName>
        <fullName evidence="10">CCA-adding enzyme C-terminal domain-containing protein</fullName>
    </recommendedName>
</protein>
<dbReference type="GO" id="GO:0003723">
    <property type="term" value="F:RNA binding"/>
    <property type="evidence" value="ECO:0007669"/>
    <property type="project" value="UniProtKB-KW"/>
</dbReference>
<evidence type="ECO:0000256" key="6">
    <source>
        <dbReference type="ARBA" id="ARBA00022741"/>
    </source>
</evidence>
<evidence type="ECO:0000256" key="2">
    <source>
        <dbReference type="ARBA" id="ARBA00007265"/>
    </source>
</evidence>
<dbReference type="GO" id="GO:0046872">
    <property type="term" value="F:metal ion binding"/>
    <property type="evidence" value="ECO:0007669"/>
    <property type="project" value="UniProtKB-KW"/>
</dbReference>
<dbReference type="PANTHER" id="PTHR47788">
    <property type="entry name" value="POLYA POLYMERASE"/>
    <property type="match status" value="1"/>
</dbReference>
<dbReference type="InterPro" id="IPR052390">
    <property type="entry name" value="tRNA_nt/polyA_polymerase"/>
</dbReference>
<evidence type="ECO:0000256" key="1">
    <source>
        <dbReference type="ARBA" id="ARBA00001946"/>
    </source>
</evidence>
<keyword evidence="5" id="KW-0479">Metal-binding</keyword>
<keyword evidence="7" id="KW-0460">Magnesium</keyword>
<comment type="similarity">
    <text evidence="2">Belongs to the tRNA nucleotidyltransferase/poly(A) polymerase family.</text>
</comment>
<name>A0A7C6E9I3_DESAE</name>
<dbReference type="SUPFAM" id="SSF81891">
    <property type="entry name" value="Poly A polymerase C-terminal region-like"/>
    <property type="match status" value="1"/>
</dbReference>
<dbReference type="Gene3D" id="1.10.3090.10">
    <property type="entry name" value="cca-adding enzyme, domain 2"/>
    <property type="match status" value="1"/>
</dbReference>
<dbReference type="GO" id="GO:0008033">
    <property type="term" value="P:tRNA processing"/>
    <property type="evidence" value="ECO:0007669"/>
    <property type="project" value="UniProtKB-KW"/>
</dbReference>
<dbReference type="Proteomes" id="UP000886400">
    <property type="component" value="Unassembled WGS sequence"/>
</dbReference>
<proteinExistence type="inferred from homology"/>
<keyword evidence="4" id="KW-0808">Transferase</keyword>
<evidence type="ECO:0000256" key="5">
    <source>
        <dbReference type="ARBA" id="ARBA00022723"/>
    </source>
</evidence>
<comment type="cofactor">
    <cofactor evidence="1">
        <name>Mg(2+)</name>
        <dbReference type="ChEBI" id="CHEBI:18420"/>
    </cofactor>
</comment>
<comment type="caution">
    <text evidence="9">The sequence shown here is derived from an EMBL/GenBank/DDBJ whole genome shotgun (WGS) entry which is preliminary data.</text>
</comment>